<sequence>MEIVSTNSVLNLLYTHRYIFSFLGAFFEGTFIMILTGVLYKLGYFKFWALFSVLLGGYFLNGVIWYLIGRYGGNHVLEKWGKRLNFTKNLVEKLEEYFKNHSLRTLFITRITWGFSMLSFMIAGSFKMKFKKFAAVNLAASVVWVLGLVGIGYVFGASLKGLSIVTKSIRIGLTIALFAIIVFVSFLIVYWLRWFARTKFIQDLSEHKESQFLRWVGEKISNFGKK</sequence>
<dbReference type="Proteomes" id="UP000177810">
    <property type="component" value="Unassembled WGS sequence"/>
</dbReference>
<keyword evidence="4 6" id="KW-1133">Transmembrane helix</keyword>
<gene>
    <name evidence="8" type="ORF">A2V69_00645</name>
</gene>
<dbReference type="STRING" id="1801990.A2V69_00645"/>
<evidence type="ECO:0000256" key="6">
    <source>
        <dbReference type="SAM" id="Phobius"/>
    </source>
</evidence>
<dbReference type="PANTHER" id="PTHR42709">
    <property type="entry name" value="ALKALINE PHOSPHATASE LIKE PROTEIN"/>
    <property type="match status" value="1"/>
</dbReference>
<feature type="transmembrane region" description="Helical" evidence="6">
    <location>
        <begin position="47"/>
        <end position="68"/>
    </location>
</feature>
<comment type="subcellular location">
    <subcellularLocation>
        <location evidence="1">Cell membrane</location>
        <topology evidence="1">Multi-pass membrane protein</topology>
    </subcellularLocation>
</comment>
<evidence type="ECO:0000256" key="1">
    <source>
        <dbReference type="ARBA" id="ARBA00004651"/>
    </source>
</evidence>
<dbReference type="AlphaFoldDB" id="A0A1G2F4C0"/>
<proteinExistence type="predicted"/>
<dbReference type="EMBL" id="MHMT01000012">
    <property type="protein sequence ID" value="OGZ32869.1"/>
    <property type="molecule type" value="Genomic_DNA"/>
</dbReference>
<evidence type="ECO:0000313" key="9">
    <source>
        <dbReference type="Proteomes" id="UP000177810"/>
    </source>
</evidence>
<name>A0A1G2F4C0_9BACT</name>
<dbReference type="InterPro" id="IPR051311">
    <property type="entry name" value="DedA_domain"/>
</dbReference>
<organism evidence="8 9">
    <name type="scientific">Candidatus Portnoybacteria bacterium RBG_13_40_8</name>
    <dbReference type="NCBI Taxonomy" id="1801990"/>
    <lineage>
        <taxon>Bacteria</taxon>
        <taxon>Candidatus Portnoyibacteriota</taxon>
    </lineage>
</organism>
<evidence type="ECO:0000256" key="4">
    <source>
        <dbReference type="ARBA" id="ARBA00022989"/>
    </source>
</evidence>
<feature type="transmembrane region" description="Helical" evidence="6">
    <location>
        <begin position="171"/>
        <end position="192"/>
    </location>
</feature>
<dbReference type="PANTHER" id="PTHR42709:SF6">
    <property type="entry name" value="UNDECAPRENYL PHOSPHATE TRANSPORTER A"/>
    <property type="match status" value="1"/>
</dbReference>
<accession>A0A1G2F4C0</accession>
<keyword evidence="5 6" id="KW-0472">Membrane</keyword>
<evidence type="ECO:0000256" key="2">
    <source>
        <dbReference type="ARBA" id="ARBA00022475"/>
    </source>
</evidence>
<dbReference type="Pfam" id="PF09335">
    <property type="entry name" value="VTT_dom"/>
    <property type="match status" value="1"/>
</dbReference>
<dbReference type="GO" id="GO:0005886">
    <property type="term" value="C:plasma membrane"/>
    <property type="evidence" value="ECO:0007669"/>
    <property type="project" value="UniProtKB-SubCell"/>
</dbReference>
<keyword evidence="2" id="KW-1003">Cell membrane</keyword>
<dbReference type="InterPro" id="IPR032816">
    <property type="entry name" value="VTT_dom"/>
</dbReference>
<evidence type="ECO:0000259" key="7">
    <source>
        <dbReference type="Pfam" id="PF09335"/>
    </source>
</evidence>
<comment type="caution">
    <text evidence="8">The sequence shown here is derived from an EMBL/GenBank/DDBJ whole genome shotgun (WGS) entry which is preliminary data.</text>
</comment>
<feature type="transmembrane region" description="Helical" evidence="6">
    <location>
        <begin position="18"/>
        <end position="40"/>
    </location>
</feature>
<evidence type="ECO:0000256" key="5">
    <source>
        <dbReference type="ARBA" id="ARBA00023136"/>
    </source>
</evidence>
<protein>
    <recommendedName>
        <fullName evidence="7">VTT domain-containing protein</fullName>
    </recommendedName>
</protein>
<evidence type="ECO:0000313" key="8">
    <source>
        <dbReference type="EMBL" id="OGZ32869.1"/>
    </source>
</evidence>
<evidence type="ECO:0000256" key="3">
    <source>
        <dbReference type="ARBA" id="ARBA00022692"/>
    </source>
</evidence>
<feature type="domain" description="VTT" evidence="7">
    <location>
        <begin position="29"/>
        <end position="153"/>
    </location>
</feature>
<feature type="transmembrane region" description="Helical" evidence="6">
    <location>
        <begin position="138"/>
        <end position="159"/>
    </location>
</feature>
<feature type="transmembrane region" description="Helical" evidence="6">
    <location>
        <begin position="107"/>
        <end position="126"/>
    </location>
</feature>
<keyword evidence="3 6" id="KW-0812">Transmembrane</keyword>
<reference evidence="8 9" key="1">
    <citation type="journal article" date="2016" name="Nat. Commun.">
        <title>Thousands of microbial genomes shed light on interconnected biogeochemical processes in an aquifer system.</title>
        <authorList>
            <person name="Anantharaman K."/>
            <person name="Brown C.T."/>
            <person name="Hug L.A."/>
            <person name="Sharon I."/>
            <person name="Castelle C.J."/>
            <person name="Probst A.J."/>
            <person name="Thomas B.C."/>
            <person name="Singh A."/>
            <person name="Wilkins M.J."/>
            <person name="Karaoz U."/>
            <person name="Brodie E.L."/>
            <person name="Williams K.H."/>
            <person name="Hubbard S.S."/>
            <person name="Banfield J.F."/>
        </authorList>
    </citation>
    <scope>NUCLEOTIDE SEQUENCE [LARGE SCALE GENOMIC DNA]</scope>
</reference>